<dbReference type="GO" id="GO:0008360">
    <property type="term" value="P:regulation of cell shape"/>
    <property type="evidence" value="ECO:0007669"/>
    <property type="project" value="UniProtKB-KW"/>
</dbReference>
<gene>
    <name evidence="9" type="ORF">SHKM778_80300</name>
</gene>
<dbReference type="GO" id="GO:0015648">
    <property type="term" value="F:lipid-linked peptidoglycan transporter activity"/>
    <property type="evidence" value="ECO:0007669"/>
    <property type="project" value="TreeGrafter"/>
</dbReference>
<evidence type="ECO:0000256" key="1">
    <source>
        <dbReference type="ARBA" id="ARBA00004651"/>
    </source>
</evidence>
<keyword evidence="5" id="KW-0573">Peptidoglycan synthesis</keyword>
<dbReference type="GO" id="GO:0034204">
    <property type="term" value="P:lipid translocation"/>
    <property type="evidence" value="ECO:0007669"/>
    <property type="project" value="TreeGrafter"/>
</dbReference>
<dbReference type="AlphaFoldDB" id="A0AAT9HWN3"/>
<dbReference type="GO" id="GO:0009252">
    <property type="term" value="P:peptidoglycan biosynthetic process"/>
    <property type="evidence" value="ECO:0007669"/>
    <property type="project" value="UniProtKB-KW"/>
</dbReference>
<evidence type="ECO:0000256" key="6">
    <source>
        <dbReference type="ARBA" id="ARBA00022989"/>
    </source>
</evidence>
<keyword evidence="7 8" id="KW-0472">Membrane</keyword>
<keyword evidence="2" id="KW-1003">Cell membrane</keyword>
<dbReference type="EMBL" id="AP035768">
    <property type="protein sequence ID" value="BFO21642.1"/>
    <property type="molecule type" value="Genomic_DNA"/>
</dbReference>
<evidence type="ECO:0000256" key="7">
    <source>
        <dbReference type="ARBA" id="ARBA00023136"/>
    </source>
</evidence>
<keyword evidence="4" id="KW-0133">Cell shape</keyword>
<dbReference type="InterPro" id="IPR004268">
    <property type="entry name" value="MurJ"/>
</dbReference>
<proteinExistence type="predicted"/>
<evidence type="ECO:0000256" key="8">
    <source>
        <dbReference type="SAM" id="Phobius"/>
    </source>
</evidence>
<dbReference type="PANTHER" id="PTHR47019:SF1">
    <property type="entry name" value="LIPID II FLIPPASE MURJ"/>
    <property type="match status" value="1"/>
</dbReference>
<reference evidence="9" key="1">
    <citation type="submission" date="2024-06" db="EMBL/GenBank/DDBJ databases">
        <authorList>
            <consortium name="consrtm"/>
            <person name="Uemura M."/>
            <person name="Terahara T."/>
        </authorList>
    </citation>
    <scope>NUCLEOTIDE SEQUENCE</scope>
    <source>
        <strain evidence="9">KM77-8</strain>
    </source>
</reference>
<evidence type="ECO:0000256" key="2">
    <source>
        <dbReference type="ARBA" id="ARBA00022475"/>
    </source>
</evidence>
<sequence length="101" mass="11070">MSRLRRRGRAGRRRGPYLVRALAPGLADHRLAVDCTRLTALSLLAFGLAGYCSAALRAHRRFFAPAAIYVAYNTGIVASMFLLGGEWGCARRPSGSWWAAF</sequence>
<dbReference type="GO" id="GO:0005886">
    <property type="term" value="C:plasma membrane"/>
    <property type="evidence" value="ECO:0007669"/>
    <property type="project" value="UniProtKB-SubCell"/>
</dbReference>
<dbReference type="PANTHER" id="PTHR47019">
    <property type="entry name" value="LIPID II FLIPPASE MURJ"/>
    <property type="match status" value="1"/>
</dbReference>
<dbReference type="InterPro" id="IPR051050">
    <property type="entry name" value="Lipid_II_flippase_MurJ/MviN"/>
</dbReference>
<keyword evidence="3 8" id="KW-0812">Transmembrane</keyword>
<accession>A0AAT9HWN3</accession>
<feature type="transmembrane region" description="Helical" evidence="8">
    <location>
        <begin position="62"/>
        <end position="83"/>
    </location>
</feature>
<keyword evidence="6 8" id="KW-1133">Transmembrane helix</keyword>
<dbReference type="Pfam" id="PF03023">
    <property type="entry name" value="MurJ"/>
    <property type="match status" value="1"/>
</dbReference>
<comment type="subcellular location">
    <subcellularLocation>
        <location evidence="1">Cell membrane</location>
        <topology evidence="1">Multi-pass membrane protein</topology>
    </subcellularLocation>
</comment>
<organism evidence="9">
    <name type="scientific">Streptomyces haneummycinicus</name>
    <dbReference type="NCBI Taxonomy" id="3074435"/>
    <lineage>
        <taxon>Bacteria</taxon>
        <taxon>Bacillati</taxon>
        <taxon>Actinomycetota</taxon>
        <taxon>Actinomycetes</taxon>
        <taxon>Kitasatosporales</taxon>
        <taxon>Streptomycetaceae</taxon>
        <taxon>Streptomyces</taxon>
    </lineage>
</organism>
<evidence type="ECO:0000256" key="4">
    <source>
        <dbReference type="ARBA" id="ARBA00022960"/>
    </source>
</evidence>
<evidence type="ECO:0000256" key="3">
    <source>
        <dbReference type="ARBA" id="ARBA00022692"/>
    </source>
</evidence>
<protein>
    <submittedName>
        <fullName evidence="9">Uncharacterized protein</fullName>
    </submittedName>
</protein>
<evidence type="ECO:0000256" key="5">
    <source>
        <dbReference type="ARBA" id="ARBA00022984"/>
    </source>
</evidence>
<reference evidence="9" key="2">
    <citation type="submission" date="2024-07" db="EMBL/GenBank/DDBJ databases">
        <title>Streptomyces haneummycinica sp. nov., a new antibiotic-producing actinobacterium isolated from marine sediment.</title>
        <authorList>
            <person name="Uemura M."/>
            <person name="Hamada M."/>
            <person name="Hirano S."/>
            <person name="Kobayashi K."/>
            <person name="Ohshiro T."/>
            <person name="Kobayashi T."/>
            <person name="Terahara T."/>
        </authorList>
    </citation>
    <scope>NUCLEOTIDE SEQUENCE</scope>
    <source>
        <strain evidence="9">KM77-8</strain>
    </source>
</reference>
<evidence type="ECO:0000313" key="9">
    <source>
        <dbReference type="EMBL" id="BFO21642.1"/>
    </source>
</evidence>
<name>A0AAT9HWN3_9ACTN</name>